<gene>
    <name evidence="2" type="ORF">TNCT_605951</name>
</gene>
<keyword evidence="1" id="KW-1133">Transmembrane helix</keyword>
<dbReference type="Proteomes" id="UP000887116">
    <property type="component" value="Unassembled WGS sequence"/>
</dbReference>
<dbReference type="AlphaFoldDB" id="A0A8X6J2T0"/>
<protein>
    <submittedName>
        <fullName evidence="2">Uncharacterized protein</fullName>
    </submittedName>
</protein>
<dbReference type="OrthoDB" id="6444106at2759"/>
<proteinExistence type="predicted"/>
<keyword evidence="1" id="KW-0472">Membrane</keyword>
<evidence type="ECO:0000313" key="2">
    <source>
        <dbReference type="EMBL" id="GFR17505.1"/>
    </source>
</evidence>
<dbReference type="EMBL" id="BMAO01017658">
    <property type="protein sequence ID" value="GFR17505.1"/>
    <property type="molecule type" value="Genomic_DNA"/>
</dbReference>
<accession>A0A8X6J2T0</accession>
<feature type="transmembrane region" description="Helical" evidence="1">
    <location>
        <begin position="30"/>
        <end position="49"/>
    </location>
</feature>
<organism evidence="2 3">
    <name type="scientific">Trichonephila clavata</name>
    <name type="common">Joro spider</name>
    <name type="synonym">Nephila clavata</name>
    <dbReference type="NCBI Taxonomy" id="2740835"/>
    <lineage>
        <taxon>Eukaryota</taxon>
        <taxon>Metazoa</taxon>
        <taxon>Ecdysozoa</taxon>
        <taxon>Arthropoda</taxon>
        <taxon>Chelicerata</taxon>
        <taxon>Arachnida</taxon>
        <taxon>Araneae</taxon>
        <taxon>Araneomorphae</taxon>
        <taxon>Entelegynae</taxon>
        <taxon>Araneoidea</taxon>
        <taxon>Nephilidae</taxon>
        <taxon>Trichonephila</taxon>
    </lineage>
</organism>
<name>A0A8X6J2T0_TRICU</name>
<sequence>MVPMSSGTLVRFKFEQSTRTASGLPEQMQFFGHGSFGGVVVSLIMFVDAPQKNTRQRKKQHFPKFGDDICLSRS</sequence>
<evidence type="ECO:0000313" key="3">
    <source>
        <dbReference type="Proteomes" id="UP000887116"/>
    </source>
</evidence>
<keyword evidence="3" id="KW-1185">Reference proteome</keyword>
<keyword evidence="1" id="KW-0812">Transmembrane</keyword>
<evidence type="ECO:0000256" key="1">
    <source>
        <dbReference type="SAM" id="Phobius"/>
    </source>
</evidence>
<comment type="caution">
    <text evidence="2">The sequence shown here is derived from an EMBL/GenBank/DDBJ whole genome shotgun (WGS) entry which is preliminary data.</text>
</comment>
<reference evidence="2" key="1">
    <citation type="submission" date="2020-07" db="EMBL/GenBank/DDBJ databases">
        <title>Multicomponent nature underlies the extraordinary mechanical properties of spider dragline silk.</title>
        <authorList>
            <person name="Kono N."/>
            <person name="Nakamura H."/>
            <person name="Mori M."/>
            <person name="Yoshida Y."/>
            <person name="Ohtoshi R."/>
            <person name="Malay A.D."/>
            <person name="Moran D.A.P."/>
            <person name="Tomita M."/>
            <person name="Numata K."/>
            <person name="Arakawa K."/>
        </authorList>
    </citation>
    <scope>NUCLEOTIDE SEQUENCE</scope>
</reference>